<organism evidence="2 3">
    <name type="scientific">Moniliophthora roreri</name>
    <name type="common">Frosty pod rot fungus</name>
    <name type="synonym">Monilia roreri</name>
    <dbReference type="NCBI Taxonomy" id="221103"/>
    <lineage>
        <taxon>Eukaryota</taxon>
        <taxon>Fungi</taxon>
        <taxon>Dikarya</taxon>
        <taxon>Basidiomycota</taxon>
        <taxon>Agaricomycotina</taxon>
        <taxon>Agaricomycetes</taxon>
        <taxon>Agaricomycetidae</taxon>
        <taxon>Agaricales</taxon>
        <taxon>Marasmiineae</taxon>
        <taxon>Marasmiaceae</taxon>
        <taxon>Moniliophthora</taxon>
    </lineage>
</organism>
<reference evidence="2 3" key="1">
    <citation type="submission" date="2015-12" db="EMBL/GenBank/DDBJ databases">
        <title>Draft genome sequence of Moniliophthora roreri, the causal agent of frosty pod rot of cacao.</title>
        <authorList>
            <person name="Aime M.C."/>
            <person name="Diaz-Valderrama J.R."/>
            <person name="Kijpornyongpan T."/>
            <person name="Phillips-Mora W."/>
        </authorList>
    </citation>
    <scope>NUCLEOTIDE SEQUENCE [LARGE SCALE GENOMIC DNA]</scope>
    <source>
        <strain evidence="2 3">MCA 2952</strain>
    </source>
</reference>
<comment type="caution">
    <text evidence="2">The sequence shown here is derived from an EMBL/GenBank/DDBJ whole genome shotgun (WGS) entry which is preliminary data.</text>
</comment>
<dbReference type="AlphaFoldDB" id="A0A0W0FMU6"/>
<evidence type="ECO:0000313" key="3">
    <source>
        <dbReference type="Proteomes" id="UP000054988"/>
    </source>
</evidence>
<feature type="compositionally biased region" description="Polar residues" evidence="1">
    <location>
        <begin position="92"/>
        <end position="103"/>
    </location>
</feature>
<dbReference type="Proteomes" id="UP000054988">
    <property type="component" value="Unassembled WGS sequence"/>
</dbReference>
<gene>
    <name evidence="2" type="ORF">WG66_9769</name>
</gene>
<evidence type="ECO:0000313" key="2">
    <source>
        <dbReference type="EMBL" id="KTB37647.1"/>
    </source>
</evidence>
<proteinExistence type="predicted"/>
<accession>A0A0W0FMU6</accession>
<name>A0A0W0FMU6_MONRR</name>
<protein>
    <submittedName>
        <fullName evidence="2">Uncharacterized protein</fullName>
    </submittedName>
</protein>
<evidence type="ECO:0000256" key="1">
    <source>
        <dbReference type="SAM" id="MobiDB-lite"/>
    </source>
</evidence>
<dbReference type="EMBL" id="LATX01001834">
    <property type="protein sequence ID" value="KTB37647.1"/>
    <property type="molecule type" value="Genomic_DNA"/>
</dbReference>
<feature type="region of interest" description="Disordered" evidence="1">
    <location>
        <begin position="82"/>
        <end position="103"/>
    </location>
</feature>
<sequence length="103" mass="11982">MESVPDLQNLDKEMVFEFSGLNSAERNCTYKLNKMMASGPDSLQALAKLLCHSYSGKKREQLLKELKDFSQNRERWNLLQHRAQHAHKGPWNMTQTEDNGMKK</sequence>